<gene>
    <name evidence="5" type="ORF">DFR41_103489</name>
</gene>
<dbReference type="PROSITE" id="PS50977">
    <property type="entry name" value="HTH_TETR_2"/>
    <property type="match status" value="1"/>
</dbReference>
<dbReference type="AlphaFoldDB" id="A0A370FKL3"/>
<dbReference type="GO" id="GO:0003700">
    <property type="term" value="F:DNA-binding transcription factor activity"/>
    <property type="evidence" value="ECO:0007669"/>
    <property type="project" value="TreeGrafter"/>
</dbReference>
<dbReference type="Pfam" id="PF00440">
    <property type="entry name" value="TetR_N"/>
    <property type="match status" value="1"/>
</dbReference>
<evidence type="ECO:0000256" key="1">
    <source>
        <dbReference type="ARBA" id="ARBA00023125"/>
    </source>
</evidence>
<dbReference type="Gene3D" id="1.10.357.10">
    <property type="entry name" value="Tetracycline Repressor, domain 2"/>
    <property type="match status" value="1"/>
</dbReference>
<dbReference type="PANTHER" id="PTHR30055">
    <property type="entry name" value="HTH-TYPE TRANSCRIPTIONAL REGULATOR RUTR"/>
    <property type="match status" value="1"/>
</dbReference>
<comment type="caution">
    <text evidence="5">The sequence shown here is derived from an EMBL/GenBank/DDBJ whole genome shotgun (WGS) entry which is preliminary data.</text>
</comment>
<keyword evidence="6" id="KW-1185">Reference proteome</keyword>
<accession>A0A370FKL3</accession>
<dbReference type="EMBL" id="QQAV01000003">
    <property type="protein sequence ID" value="RDI26329.1"/>
    <property type="molecule type" value="Genomic_DNA"/>
</dbReference>
<protein>
    <submittedName>
        <fullName evidence="5">TetR family transcriptional regulator</fullName>
    </submittedName>
</protein>
<organism evidence="5 6">
    <name type="scientific">Pseudacidovorax intermedius</name>
    <dbReference type="NCBI Taxonomy" id="433924"/>
    <lineage>
        <taxon>Bacteria</taxon>
        <taxon>Pseudomonadati</taxon>
        <taxon>Pseudomonadota</taxon>
        <taxon>Betaproteobacteria</taxon>
        <taxon>Burkholderiales</taxon>
        <taxon>Comamonadaceae</taxon>
        <taxon>Pseudacidovorax</taxon>
    </lineage>
</organism>
<evidence type="ECO:0000256" key="3">
    <source>
        <dbReference type="SAM" id="MobiDB-lite"/>
    </source>
</evidence>
<feature type="DNA-binding region" description="H-T-H motif" evidence="2">
    <location>
        <begin position="50"/>
        <end position="69"/>
    </location>
</feature>
<evidence type="ECO:0000256" key="2">
    <source>
        <dbReference type="PROSITE-ProRule" id="PRU00335"/>
    </source>
</evidence>
<dbReference type="OrthoDB" id="8799388at2"/>
<reference evidence="5 6" key="1">
    <citation type="submission" date="2018-07" db="EMBL/GenBank/DDBJ databases">
        <title>Genomic Encyclopedia of Type Strains, Phase IV (KMG-IV): sequencing the most valuable type-strain genomes for metagenomic binning, comparative biology and taxonomic classification.</title>
        <authorList>
            <person name="Goeker M."/>
        </authorList>
    </citation>
    <scope>NUCLEOTIDE SEQUENCE [LARGE SCALE GENOMIC DNA]</scope>
    <source>
        <strain evidence="5 6">DSM 21352</strain>
    </source>
</reference>
<feature type="domain" description="HTH tetR-type" evidence="4">
    <location>
        <begin position="27"/>
        <end position="87"/>
    </location>
</feature>
<evidence type="ECO:0000259" key="4">
    <source>
        <dbReference type="PROSITE" id="PS50977"/>
    </source>
</evidence>
<proteinExistence type="predicted"/>
<evidence type="ECO:0000313" key="5">
    <source>
        <dbReference type="EMBL" id="RDI26329.1"/>
    </source>
</evidence>
<dbReference type="InterPro" id="IPR001647">
    <property type="entry name" value="HTH_TetR"/>
</dbReference>
<dbReference type="InterPro" id="IPR050109">
    <property type="entry name" value="HTH-type_TetR-like_transc_reg"/>
</dbReference>
<keyword evidence="1 2" id="KW-0238">DNA-binding</keyword>
<dbReference type="RefSeq" id="WP_114802842.1">
    <property type="nucleotide sequence ID" value="NZ_QQAV01000003.1"/>
</dbReference>
<feature type="region of interest" description="Disordered" evidence="3">
    <location>
        <begin position="6"/>
        <end position="26"/>
    </location>
</feature>
<dbReference type="PANTHER" id="PTHR30055:SF146">
    <property type="entry name" value="HTH-TYPE TRANSCRIPTIONAL DUAL REGULATOR CECR"/>
    <property type="match status" value="1"/>
</dbReference>
<sequence length="229" mass="25140">MQEELVQKAAGPLPAQHAVAPKRPRGQERQQALIEAGLQLTASRRWSEVTVSDIAQAIGCSVGTFYTRFHNKEAYFAVLQQLLADVLQQRLDAFHAAPEREGETPAQFLQAWVGLMVHSFRLHRGLYAAALGQTQQQPREANTAHPLAQVRLVTRKRLTAAMARWPQWRGEAAAARLGFAHQMLHGLLVSAVLTDPGPVRLDEAALVAQTAAALGAYLGIEPDHRDTQP</sequence>
<dbReference type="InterPro" id="IPR009057">
    <property type="entry name" value="Homeodomain-like_sf"/>
</dbReference>
<evidence type="ECO:0000313" key="6">
    <source>
        <dbReference type="Proteomes" id="UP000255265"/>
    </source>
</evidence>
<dbReference type="Proteomes" id="UP000255265">
    <property type="component" value="Unassembled WGS sequence"/>
</dbReference>
<dbReference type="GO" id="GO:0000976">
    <property type="term" value="F:transcription cis-regulatory region binding"/>
    <property type="evidence" value="ECO:0007669"/>
    <property type="project" value="TreeGrafter"/>
</dbReference>
<dbReference type="SUPFAM" id="SSF46689">
    <property type="entry name" value="Homeodomain-like"/>
    <property type="match status" value="1"/>
</dbReference>
<name>A0A370FKL3_9BURK</name>